<dbReference type="CDD" id="cd18809">
    <property type="entry name" value="SF1_C_RecD"/>
    <property type="match status" value="1"/>
</dbReference>
<gene>
    <name evidence="2" type="ORF">G3570_00765</name>
</gene>
<dbReference type="PANTHER" id="PTHR43788">
    <property type="entry name" value="DNA2/NAM7 HELICASE FAMILY MEMBER"/>
    <property type="match status" value="1"/>
</dbReference>
<evidence type="ECO:0000259" key="1">
    <source>
        <dbReference type="Pfam" id="PF13538"/>
    </source>
</evidence>
<accession>A0A6M1SSJ7</accession>
<keyword evidence="3" id="KW-1185">Reference proteome</keyword>
<proteinExistence type="predicted"/>
<protein>
    <submittedName>
        <fullName evidence="2">AAA family ATPase</fullName>
    </submittedName>
</protein>
<dbReference type="Pfam" id="PF13604">
    <property type="entry name" value="AAA_30"/>
    <property type="match status" value="1"/>
</dbReference>
<dbReference type="RefSeq" id="WP_165138188.1">
    <property type="nucleotide sequence ID" value="NZ_JAALLT010000001.1"/>
</dbReference>
<sequence>MKHLSMRVAWHDSKWNGTVCNKPNINSYCLQLPRIYENKKDDEPANAEWKDLEPEQLPPCKAEGGAFMSPNIHRRGFTHPYQSFRDTHKHLEYTIYEVPPYTTFAVPYWWMLEKNQDQISEEYPNLIQNYQKAPFRSPWIFDHQRQHDIVNNFFGELDSNESLVLFYTKSGQPINEDIRRLLVGIGEITKVGNTLSYKKSGEGNDYPIWDRQITHSIRDHVDKESHKGFLIPYHEYLELPDDYELKVDGEIKTKDELLEEISVSLLELGQDLSRIDEFSYGSEHIENRSMLAILSMLREIVTSIQNHGIVKGPWRKRLQWLGEQIGKTKDRIGPFPSFGQALVAFGFRHGHLFAKDIYDLNLCDPKGNPWDVFDRALHGRVKEITSEKYYRELQEKQAIWDGLSYELQELLELLSRFNLTARQIKKWYNPDLRKKFTNLSTETILANPYVLVEDDDPEVDEHGVSIETIDSGVFEDKAIQGDSVPADKYRVDSNEDKRRVRAAIVELLKRAAEEDGDTLLSFTEICERINALKLPYEIEIDTIFLQAHVEYLKEKLTHITTNSIQALQLKHYDDVESYLKKVFVARALKELESINEDWEELIVKTIEETGATFDPENQRHLDALEDQAESLEKISTHKLSVLHGPAGTGKTSVLGAFVKSKKLREDGILLLAPTGKARVKLGDMAGTEAYTIAQFLTRLKRFDWKRMKPRFIGKKKYRSERTIIVDECSMLTEDDFYALFQAIDMAHVERIILVGDPYQLPPIGAGRPFADLCSWLDVEHEDQSELDKRRKKAAKALARLEVVVRTSGGADSDTLALANWFAGRKAGKNNDSIFERIGDNEKLNDLRIEFWESDNEIEDLFKDVLIDELDLNGEGDYQNFNRALGAEKNGFFPQDNPEVVENMQILTPQKNPIWGSYSLNRLIQENFRERPSNYWERTLGDQHIWEGDKVIQLKNEKRKPYKEDKQYQLSNGQIGYVFDQRKNYLNVYFSGHPKLSFGFSSHDFDEEGGLIELAYTITIHKSQGSDFNKVFLIIPKDSPLLSRELLYTGLTRAKDQLVLLVEGDDFSWISKYSNADSSLTARRNTLLFNSSIRKTQSAIPYVENLIHKTNDGTFVRSKSEVIIANLLYEEGIEYEYERPFQTDDGWRLPDFTFIDPAGDLIILEHLGLLHKQAYKEDWLKKKTFYEDHGFILGENLFVTVDDERGGINSQKIKDQIIPEIKERVLF</sequence>
<dbReference type="Gene3D" id="2.30.30.940">
    <property type="match status" value="1"/>
</dbReference>
<feature type="domain" description="UvrD-like helicase C-terminal" evidence="1">
    <location>
        <begin position="1014"/>
        <end position="1060"/>
    </location>
</feature>
<dbReference type="InterPro" id="IPR050534">
    <property type="entry name" value="Coronavir_polyprotein_1ab"/>
</dbReference>
<dbReference type="Pfam" id="PF13538">
    <property type="entry name" value="UvrD_C_2"/>
    <property type="match status" value="1"/>
</dbReference>
<reference evidence="2 3" key="1">
    <citation type="submission" date="2020-02" db="EMBL/GenBank/DDBJ databases">
        <title>Balneolaceae bacterium YR4-1, complete genome.</title>
        <authorList>
            <person name="Li Y."/>
            <person name="Wu S."/>
        </authorList>
    </citation>
    <scope>NUCLEOTIDE SEQUENCE [LARGE SCALE GENOMIC DNA]</scope>
    <source>
        <strain evidence="2 3">YR4-1</strain>
    </source>
</reference>
<name>A0A6M1SSJ7_9BACT</name>
<dbReference type="AlphaFoldDB" id="A0A6M1SSJ7"/>
<dbReference type="SUPFAM" id="SSF52540">
    <property type="entry name" value="P-loop containing nucleoside triphosphate hydrolases"/>
    <property type="match status" value="2"/>
</dbReference>
<dbReference type="EMBL" id="JAALLT010000001">
    <property type="protein sequence ID" value="NGP75146.1"/>
    <property type="molecule type" value="Genomic_DNA"/>
</dbReference>
<organism evidence="2 3">
    <name type="scientific">Halalkalibaculum roseum</name>
    <dbReference type="NCBI Taxonomy" id="2709311"/>
    <lineage>
        <taxon>Bacteria</taxon>
        <taxon>Pseudomonadati</taxon>
        <taxon>Balneolota</taxon>
        <taxon>Balneolia</taxon>
        <taxon>Balneolales</taxon>
        <taxon>Balneolaceae</taxon>
        <taxon>Halalkalibaculum</taxon>
    </lineage>
</organism>
<dbReference type="CDD" id="cd17933">
    <property type="entry name" value="DEXSc_RecD-like"/>
    <property type="match status" value="1"/>
</dbReference>
<dbReference type="InterPro" id="IPR027417">
    <property type="entry name" value="P-loop_NTPase"/>
</dbReference>
<comment type="caution">
    <text evidence="2">The sequence shown here is derived from an EMBL/GenBank/DDBJ whole genome shotgun (WGS) entry which is preliminary data.</text>
</comment>
<dbReference type="Proteomes" id="UP000473278">
    <property type="component" value="Unassembled WGS sequence"/>
</dbReference>
<dbReference type="InterPro" id="IPR027785">
    <property type="entry name" value="UvrD-like_helicase_C"/>
</dbReference>
<evidence type="ECO:0000313" key="2">
    <source>
        <dbReference type="EMBL" id="NGP75146.1"/>
    </source>
</evidence>
<evidence type="ECO:0000313" key="3">
    <source>
        <dbReference type="Proteomes" id="UP000473278"/>
    </source>
</evidence>
<dbReference type="Gene3D" id="3.40.50.300">
    <property type="entry name" value="P-loop containing nucleotide triphosphate hydrolases"/>
    <property type="match status" value="2"/>
</dbReference>